<dbReference type="Proteomes" id="UP000006238">
    <property type="component" value="Unassembled WGS sequence"/>
</dbReference>
<name>D4S211_9FIRM</name>
<dbReference type="AlphaFoldDB" id="D4S211"/>
<protein>
    <submittedName>
        <fullName evidence="1">Uncharacterized protein</fullName>
    </submittedName>
</protein>
<evidence type="ECO:0000313" key="1">
    <source>
        <dbReference type="EMBL" id="EFF67713.1"/>
    </source>
</evidence>
<evidence type="ECO:0000313" key="2">
    <source>
        <dbReference type="Proteomes" id="UP000006238"/>
    </source>
</evidence>
<gene>
    <name evidence="1" type="ORF">BUTYVIB_02133</name>
</gene>
<reference evidence="1 2" key="1">
    <citation type="submission" date="2010-02" db="EMBL/GenBank/DDBJ databases">
        <authorList>
            <person name="Weinstock G."/>
            <person name="Sodergren E."/>
            <person name="Clifton S."/>
            <person name="Fulton L."/>
            <person name="Fulton B."/>
            <person name="Courtney L."/>
            <person name="Fronick C."/>
            <person name="Harrison M."/>
            <person name="Strong C."/>
            <person name="Farmer C."/>
            <person name="Delahaunty K."/>
            <person name="Markovic C."/>
            <person name="Hall O."/>
            <person name="Minx P."/>
            <person name="Tomlinson C."/>
            <person name="Mitreva M."/>
            <person name="Nelson J."/>
            <person name="Hou S."/>
            <person name="Wollam A."/>
            <person name="Pepin K.H."/>
            <person name="Johnson M."/>
            <person name="Bhonagiri V."/>
            <person name="Zhang X."/>
            <person name="Suruliraj S."/>
            <person name="Warren W."/>
            <person name="Chinwalla A."/>
            <person name="Mardis E.R."/>
            <person name="Wilson R.K."/>
        </authorList>
    </citation>
    <scope>NUCLEOTIDE SEQUENCE [LARGE SCALE GENOMIC DNA]</scope>
    <source>
        <strain evidence="1 2">DSM 2876</strain>
    </source>
</reference>
<keyword evidence="2" id="KW-1185">Reference proteome</keyword>
<accession>D4S211</accession>
<organism evidence="1 2">
    <name type="scientific">Eshraghiella crossota DSM 2876</name>
    <dbReference type="NCBI Taxonomy" id="511680"/>
    <lineage>
        <taxon>Bacteria</taxon>
        <taxon>Bacillati</taxon>
        <taxon>Bacillota</taxon>
        <taxon>Clostridia</taxon>
        <taxon>Lachnospirales</taxon>
        <taxon>Lachnospiraceae</taxon>
        <taxon>Eshraghiella</taxon>
    </lineage>
</organism>
<comment type="caution">
    <text evidence="1">The sequence shown here is derived from an EMBL/GenBank/DDBJ whole genome shotgun (WGS) entry which is preliminary data.</text>
</comment>
<proteinExistence type="predicted"/>
<dbReference type="EMBL" id="ABWN01000036">
    <property type="protein sequence ID" value="EFF67713.1"/>
    <property type="molecule type" value="Genomic_DNA"/>
</dbReference>
<sequence length="43" mass="4817">MTDLEDARGIVKSGDYELMNMLYDDVPDALSQLIRTAFIPKLG</sequence>
<dbReference type="HOGENOM" id="CLU_3230928_0_0_9"/>
<dbReference type="eggNOG" id="COG0749">
    <property type="taxonomic scope" value="Bacteria"/>
</dbReference>